<dbReference type="Proteomes" id="UP000187429">
    <property type="component" value="Unassembled WGS sequence"/>
</dbReference>
<evidence type="ECO:0000313" key="1">
    <source>
        <dbReference type="EMBL" id="OMJ21908.1"/>
    </source>
</evidence>
<proteinExistence type="predicted"/>
<evidence type="ECO:0008006" key="3">
    <source>
        <dbReference type="Google" id="ProtNLM"/>
    </source>
</evidence>
<protein>
    <recommendedName>
        <fullName evidence="3">Hexosyltransferase</fullName>
    </recommendedName>
</protein>
<organism evidence="1 2">
    <name type="scientific">Smittium culicis</name>
    <dbReference type="NCBI Taxonomy" id="133412"/>
    <lineage>
        <taxon>Eukaryota</taxon>
        <taxon>Fungi</taxon>
        <taxon>Fungi incertae sedis</taxon>
        <taxon>Zoopagomycota</taxon>
        <taxon>Kickxellomycotina</taxon>
        <taxon>Harpellomycetes</taxon>
        <taxon>Harpellales</taxon>
        <taxon>Legeriomycetaceae</taxon>
        <taxon>Smittium</taxon>
    </lineage>
</organism>
<name>A0A1R1Y4T4_9FUNG</name>
<sequence length="243" mass="28672">MKSSSQVFSFREFHNDRFNTSFIRPKKKVDASLLSLKNDVLVMVPISKYEDPEWMKNVYSDLNFVTICDKGDHRQFCDITTNRTYNYQELPKKTFDLFNHICGNERQYKVIVKMDFDTFVDKSYLYEAFSFMIENHSNRIYFGDPMGQTTESKGTAMNGKIYAVTSNIITDYCSCNTPEPGKGLEDMWFGQTVVECVKRRGYKPEEQIIYYHSKEDLIYHKRYRKNNIDLQAGRKIEKKTITI</sequence>
<comment type="caution">
    <text evidence="1">The sequence shown here is derived from an EMBL/GenBank/DDBJ whole genome shotgun (WGS) entry which is preliminary data.</text>
</comment>
<dbReference type="OrthoDB" id="5540755at2759"/>
<keyword evidence="2" id="KW-1185">Reference proteome</keyword>
<dbReference type="AlphaFoldDB" id="A0A1R1Y4T4"/>
<gene>
    <name evidence="1" type="ORF">AYI69_g5624</name>
</gene>
<accession>A0A1R1Y4T4</accession>
<reference evidence="2" key="1">
    <citation type="submission" date="2017-01" db="EMBL/GenBank/DDBJ databases">
        <authorList>
            <person name="Wang Y."/>
            <person name="White M."/>
            <person name="Kvist S."/>
            <person name="Moncalvo J.-M."/>
        </authorList>
    </citation>
    <scope>NUCLEOTIDE SEQUENCE [LARGE SCALE GENOMIC DNA]</scope>
    <source>
        <strain evidence="2">ID-206-W2</strain>
    </source>
</reference>
<evidence type="ECO:0000313" key="2">
    <source>
        <dbReference type="Proteomes" id="UP000187429"/>
    </source>
</evidence>
<dbReference type="EMBL" id="LSSM01002387">
    <property type="protein sequence ID" value="OMJ21908.1"/>
    <property type="molecule type" value="Genomic_DNA"/>
</dbReference>